<reference evidence="1 2" key="1">
    <citation type="submission" date="2016-11" db="EMBL/GenBank/DDBJ databases">
        <title>Sphingorhabdus sp. LPB0140, isolated from marine environment.</title>
        <authorList>
            <person name="Kim E."/>
            <person name="Yi H."/>
        </authorList>
    </citation>
    <scope>NUCLEOTIDE SEQUENCE [LARGE SCALE GENOMIC DNA]</scope>
    <source>
        <strain evidence="1 2">LPB0140</strain>
    </source>
</reference>
<dbReference type="GO" id="GO:0005975">
    <property type="term" value="P:carbohydrate metabolic process"/>
    <property type="evidence" value="ECO:0007669"/>
    <property type="project" value="InterPro"/>
</dbReference>
<name>A0A1L3JCP5_9SPHN</name>
<evidence type="ECO:0000313" key="1">
    <source>
        <dbReference type="EMBL" id="APG62927.1"/>
    </source>
</evidence>
<dbReference type="SUPFAM" id="SSF88713">
    <property type="entry name" value="Glycoside hydrolase/deacetylase"/>
    <property type="match status" value="1"/>
</dbReference>
<dbReference type="KEGG" id="sphl:LPB140_09160"/>
<dbReference type="InterPro" id="IPR011330">
    <property type="entry name" value="Glyco_hydro/deAcase_b/a-brl"/>
</dbReference>
<dbReference type="Proteomes" id="UP000242561">
    <property type="component" value="Chromosome"/>
</dbReference>
<dbReference type="NCBIfam" id="NF003816">
    <property type="entry name" value="PRK05406.1-5"/>
    <property type="match status" value="1"/>
</dbReference>
<dbReference type="RefSeq" id="WP_072559579.1">
    <property type="nucleotide sequence ID" value="NZ_CP018154.1"/>
</dbReference>
<protein>
    <recommendedName>
        <fullName evidence="3">5-oxoprolinase subunit PxpA</fullName>
    </recommendedName>
</protein>
<dbReference type="STRING" id="1913578.LPB140_09160"/>
<organism evidence="1 2">
    <name type="scientific">Sphingorhabdus lutea</name>
    <dbReference type="NCBI Taxonomy" id="1913578"/>
    <lineage>
        <taxon>Bacteria</taxon>
        <taxon>Pseudomonadati</taxon>
        <taxon>Pseudomonadota</taxon>
        <taxon>Alphaproteobacteria</taxon>
        <taxon>Sphingomonadales</taxon>
        <taxon>Sphingomonadaceae</taxon>
        <taxon>Sphingorhabdus</taxon>
    </lineage>
</organism>
<dbReference type="InterPro" id="IPR005501">
    <property type="entry name" value="LamB/YcsF/PxpA-like"/>
</dbReference>
<dbReference type="AlphaFoldDB" id="A0A1L3JCP5"/>
<dbReference type="OrthoDB" id="9773478at2"/>
<dbReference type="EMBL" id="CP018154">
    <property type="protein sequence ID" value="APG62927.1"/>
    <property type="molecule type" value="Genomic_DNA"/>
</dbReference>
<gene>
    <name evidence="1" type="ORF">LPB140_09160</name>
</gene>
<sequence>MANIDLNCDLGEDSAAESQARDIKIMDVVSSVNIACGGHAGDEFSMAYMMKEAAKRGVAIGAHPSFPDTQNFGRKEMIMTSDQLSSAIISQLEIFADIAHAQNIVVRHVKPHGALYNIAARNAEISHIICAAVAEIFPNINYYGLAGSQCRGIAAQYGLKYIDEAFADRRYNQDKSLVQRSEPDAILHDVPEQSIQALNMALGRPILDKNGADLTINAQSLCLHSDSNDALKSAQAIYQILQENGISIQPI</sequence>
<dbReference type="NCBIfam" id="NF003814">
    <property type="entry name" value="PRK05406.1-3"/>
    <property type="match status" value="1"/>
</dbReference>
<dbReference type="PANTHER" id="PTHR30292:SF0">
    <property type="entry name" value="5-OXOPROLINASE SUBUNIT A"/>
    <property type="match status" value="1"/>
</dbReference>
<dbReference type="PANTHER" id="PTHR30292">
    <property type="entry name" value="UNCHARACTERIZED PROTEIN YBGL-RELATED"/>
    <property type="match status" value="1"/>
</dbReference>
<evidence type="ECO:0000313" key="2">
    <source>
        <dbReference type="Proteomes" id="UP000242561"/>
    </source>
</evidence>
<evidence type="ECO:0008006" key="3">
    <source>
        <dbReference type="Google" id="ProtNLM"/>
    </source>
</evidence>
<keyword evidence="2" id="KW-1185">Reference proteome</keyword>
<dbReference type="Pfam" id="PF03746">
    <property type="entry name" value="LamB_YcsF"/>
    <property type="match status" value="1"/>
</dbReference>
<accession>A0A1L3JCP5</accession>
<dbReference type="CDD" id="cd10801">
    <property type="entry name" value="LamB_YcsF_like_1"/>
    <property type="match status" value="1"/>
</dbReference>
<dbReference type="Gene3D" id="3.20.20.370">
    <property type="entry name" value="Glycoside hydrolase/deacetylase"/>
    <property type="match status" value="1"/>
</dbReference>
<proteinExistence type="predicted"/>